<reference evidence="1 2" key="1">
    <citation type="journal article" date="2013" name="Genome Announc.">
        <title>Draft Genome Sequence of Cesiribacter andamanensis Strain AMV16T, Isolated from a Soil Sample from a Mud Volcano in the Andaman Islands, India.</title>
        <authorList>
            <person name="Shivaji S."/>
            <person name="Ara S."/>
            <person name="Begum Z."/>
            <person name="Srinivas T.N."/>
            <person name="Singh A."/>
            <person name="Kumar Pinnaka A."/>
        </authorList>
    </citation>
    <scope>NUCLEOTIDE SEQUENCE [LARGE SCALE GENOMIC DNA]</scope>
    <source>
        <strain evidence="1 2">AMV16</strain>
    </source>
</reference>
<evidence type="ECO:0000313" key="1">
    <source>
        <dbReference type="EMBL" id="EMR02915.1"/>
    </source>
</evidence>
<organism evidence="1 2">
    <name type="scientific">Cesiribacter andamanensis AMV16</name>
    <dbReference type="NCBI Taxonomy" id="1279009"/>
    <lineage>
        <taxon>Bacteria</taxon>
        <taxon>Pseudomonadati</taxon>
        <taxon>Bacteroidota</taxon>
        <taxon>Cytophagia</taxon>
        <taxon>Cytophagales</taxon>
        <taxon>Cesiribacteraceae</taxon>
        <taxon>Cesiribacter</taxon>
    </lineage>
</organism>
<protein>
    <submittedName>
        <fullName evidence="1">Uncharacterized protein</fullName>
    </submittedName>
</protein>
<dbReference type="EMBL" id="AODQ01000041">
    <property type="protein sequence ID" value="EMR02915.1"/>
    <property type="molecule type" value="Genomic_DNA"/>
</dbReference>
<dbReference type="Proteomes" id="UP000011910">
    <property type="component" value="Unassembled WGS sequence"/>
</dbReference>
<dbReference type="STRING" id="1279009.ADICEAN_01953"/>
<gene>
    <name evidence="1" type="ORF">ADICEAN_01953</name>
</gene>
<keyword evidence="2" id="KW-1185">Reference proteome</keyword>
<evidence type="ECO:0000313" key="2">
    <source>
        <dbReference type="Proteomes" id="UP000011910"/>
    </source>
</evidence>
<sequence length="55" mass="5842">MQKAFFVQQASVRIILSGGTAALLIKGGEVHSKGVFQPEVSFAPNRLNSALIQVS</sequence>
<comment type="caution">
    <text evidence="1">The sequence shown here is derived from an EMBL/GenBank/DDBJ whole genome shotgun (WGS) entry which is preliminary data.</text>
</comment>
<proteinExistence type="predicted"/>
<dbReference type="AlphaFoldDB" id="M7NMA4"/>
<accession>M7NMA4</accession>
<name>M7NMA4_9BACT</name>